<evidence type="ECO:0000313" key="3">
    <source>
        <dbReference type="Proteomes" id="UP000094776"/>
    </source>
</evidence>
<feature type="transmembrane region" description="Helical" evidence="1">
    <location>
        <begin position="61"/>
        <end position="88"/>
    </location>
</feature>
<evidence type="ECO:0000256" key="1">
    <source>
        <dbReference type="SAM" id="Phobius"/>
    </source>
</evidence>
<keyword evidence="1" id="KW-0812">Transmembrane</keyword>
<name>A0A1B4PNY4_BURCE</name>
<keyword evidence="1" id="KW-1133">Transmembrane helix</keyword>
<dbReference type="EMBL" id="CP013443">
    <property type="protein sequence ID" value="AOK15551.1"/>
    <property type="molecule type" value="Genomic_DNA"/>
</dbReference>
<feature type="transmembrane region" description="Helical" evidence="1">
    <location>
        <begin position="34"/>
        <end position="55"/>
    </location>
</feature>
<keyword evidence="1" id="KW-0472">Membrane</keyword>
<dbReference type="AlphaFoldDB" id="A0A1B4PNY4"/>
<protein>
    <submittedName>
        <fullName evidence="2">Uncharacterized protein</fullName>
    </submittedName>
</protein>
<dbReference type="RefSeq" id="WP_069272341.1">
    <property type="nucleotide sequence ID" value="NZ_CP013443.1"/>
</dbReference>
<proteinExistence type="predicted"/>
<dbReference type="Proteomes" id="UP000094776">
    <property type="component" value="Chromosome 1"/>
</dbReference>
<sequence length="126" mass="13635">MTIGLDVAEWYHDYEQINPDGTRGKGLADLVAKVGIDIVAAGISSILGAGVYYLLTTALTGFGVAVGGWVALVVIGVTAFLFYVIGVADNHYLYTKKATGLARRAMRYLEKTYPKDYDGYPMIVAY</sequence>
<evidence type="ECO:0000313" key="2">
    <source>
        <dbReference type="EMBL" id="AOK15551.1"/>
    </source>
</evidence>
<organism evidence="2 3">
    <name type="scientific">Burkholderia cepacia</name>
    <name type="common">Pseudomonas cepacia</name>
    <dbReference type="NCBI Taxonomy" id="292"/>
    <lineage>
        <taxon>Bacteria</taxon>
        <taxon>Pseudomonadati</taxon>
        <taxon>Pseudomonadota</taxon>
        <taxon>Betaproteobacteria</taxon>
        <taxon>Burkholderiales</taxon>
        <taxon>Burkholderiaceae</taxon>
        <taxon>Burkholderia</taxon>
        <taxon>Burkholderia cepacia complex</taxon>
    </lineage>
</organism>
<accession>A0A1B4PNY4</accession>
<gene>
    <name evidence="2" type="ORF">WT26_05665</name>
</gene>
<reference evidence="2 3" key="1">
    <citation type="submission" date="2015-12" db="EMBL/GenBank/DDBJ databases">
        <title>Diversity of Burkholderia near neighbor genomes.</title>
        <authorList>
            <person name="Sahl J."/>
            <person name="Wagner D."/>
            <person name="Keim P."/>
        </authorList>
    </citation>
    <scope>NUCLEOTIDE SEQUENCE [LARGE SCALE GENOMIC DNA]</scope>
    <source>
        <strain evidence="2 3">MSMB1184WGS</strain>
    </source>
</reference>